<gene>
    <name evidence="3" type="ordered locus">DP2872</name>
</gene>
<feature type="coiled-coil region" evidence="1">
    <location>
        <begin position="21"/>
        <end position="55"/>
    </location>
</feature>
<dbReference type="OrthoDB" id="5432509at2"/>
<dbReference type="RefSeq" id="WP_011190113.1">
    <property type="nucleotide sequence ID" value="NC_006138.1"/>
</dbReference>
<organism evidence="3 4">
    <name type="scientific">Desulfotalea psychrophila (strain LSv54 / DSM 12343)</name>
    <dbReference type="NCBI Taxonomy" id="177439"/>
    <lineage>
        <taxon>Bacteria</taxon>
        <taxon>Pseudomonadati</taxon>
        <taxon>Thermodesulfobacteriota</taxon>
        <taxon>Desulfobulbia</taxon>
        <taxon>Desulfobulbales</taxon>
        <taxon>Desulfocapsaceae</taxon>
        <taxon>Desulfotalea</taxon>
    </lineage>
</organism>
<evidence type="ECO:0000256" key="2">
    <source>
        <dbReference type="SAM" id="MobiDB-lite"/>
    </source>
</evidence>
<dbReference type="Proteomes" id="UP000000602">
    <property type="component" value="Chromosome"/>
</dbReference>
<sequence length="95" mass="10851">MSEGNELQRLEIFVGKLLKDFETLRVKLVEKQAVIEELNDQLAMQQLEKEDISERVTRIVTQFESWERDLTGGGVSAESPVVQEDVVQESSYHNG</sequence>
<name>Q6AJ79_DESPS</name>
<evidence type="ECO:0000313" key="4">
    <source>
        <dbReference type="Proteomes" id="UP000000602"/>
    </source>
</evidence>
<evidence type="ECO:0008006" key="5">
    <source>
        <dbReference type="Google" id="ProtNLM"/>
    </source>
</evidence>
<feature type="region of interest" description="Disordered" evidence="2">
    <location>
        <begin position="71"/>
        <end position="95"/>
    </location>
</feature>
<keyword evidence="1" id="KW-0175">Coiled coil</keyword>
<keyword evidence="4" id="KW-1185">Reference proteome</keyword>
<dbReference type="EMBL" id="CR522870">
    <property type="protein sequence ID" value="CAG37601.1"/>
    <property type="molecule type" value="Genomic_DNA"/>
</dbReference>
<dbReference type="STRING" id="177439.DP2872"/>
<dbReference type="HOGENOM" id="CLU_2368312_0_0_7"/>
<protein>
    <recommendedName>
        <fullName evidence="5">Cell division protein ZapB</fullName>
    </recommendedName>
</protein>
<evidence type="ECO:0000313" key="3">
    <source>
        <dbReference type="EMBL" id="CAG37601.1"/>
    </source>
</evidence>
<dbReference type="AlphaFoldDB" id="Q6AJ79"/>
<dbReference type="SMR" id="Q6AJ79"/>
<proteinExistence type="predicted"/>
<dbReference type="KEGG" id="dps:DP2872"/>
<reference evidence="4" key="1">
    <citation type="journal article" date="2004" name="Environ. Microbiol.">
        <title>The genome of Desulfotalea psychrophila, a sulfate-reducing bacterium from permanently cold Arctic sediments.</title>
        <authorList>
            <person name="Rabus R."/>
            <person name="Ruepp A."/>
            <person name="Frickey T."/>
            <person name="Rattei T."/>
            <person name="Fartmann B."/>
            <person name="Stark M."/>
            <person name="Bauer M."/>
            <person name="Zibat A."/>
            <person name="Lombardot T."/>
            <person name="Becker I."/>
            <person name="Amann J."/>
            <person name="Gellner K."/>
            <person name="Teeling H."/>
            <person name="Leuschner W.D."/>
            <person name="Gloeckner F.-O."/>
            <person name="Lupas A.N."/>
            <person name="Amann R."/>
            <person name="Klenk H.-P."/>
        </authorList>
    </citation>
    <scope>NUCLEOTIDE SEQUENCE [LARGE SCALE GENOMIC DNA]</scope>
    <source>
        <strain evidence="4">DSM 12343 / LSv54</strain>
    </source>
</reference>
<evidence type="ECO:0000256" key="1">
    <source>
        <dbReference type="SAM" id="Coils"/>
    </source>
</evidence>
<accession>Q6AJ79</accession>